<evidence type="ECO:0000256" key="1">
    <source>
        <dbReference type="ARBA" id="ARBA00023015"/>
    </source>
</evidence>
<dbReference type="STRING" id="1650663.GCA_001486665_00346"/>
<dbReference type="Pfam" id="PF01022">
    <property type="entry name" value="HTH_5"/>
    <property type="match status" value="1"/>
</dbReference>
<dbReference type="OrthoDB" id="9799175at2"/>
<dbReference type="GeneID" id="97381397"/>
<dbReference type="GO" id="GO:0003700">
    <property type="term" value="F:DNA-binding transcription factor activity"/>
    <property type="evidence" value="ECO:0007669"/>
    <property type="project" value="InterPro"/>
</dbReference>
<reference evidence="5 6" key="1">
    <citation type="submission" date="2019-03" db="EMBL/GenBank/DDBJ databases">
        <title>Genomic Encyclopedia of Type Strains, Phase IV (KMG-IV): sequencing the most valuable type-strain genomes for metagenomic binning, comparative biology and taxonomic classification.</title>
        <authorList>
            <person name="Goeker M."/>
        </authorList>
    </citation>
    <scope>NUCLEOTIDE SEQUENCE [LARGE SCALE GENOMIC DNA]</scope>
    <source>
        <strain evidence="5 6">DSM 100451</strain>
    </source>
</reference>
<organism evidence="5 6">
    <name type="scientific">Allofournierella massiliensis</name>
    <dbReference type="NCBI Taxonomy" id="1650663"/>
    <lineage>
        <taxon>Bacteria</taxon>
        <taxon>Bacillati</taxon>
        <taxon>Bacillota</taxon>
        <taxon>Clostridia</taxon>
        <taxon>Eubacteriales</taxon>
        <taxon>Oscillospiraceae</taxon>
        <taxon>Allofournierella</taxon>
    </lineage>
</organism>
<dbReference type="GO" id="GO:0003677">
    <property type="term" value="F:DNA binding"/>
    <property type="evidence" value="ECO:0007669"/>
    <property type="project" value="UniProtKB-KW"/>
</dbReference>
<dbReference type="InterPro" id="IPR001845">
    <property type="entry name" value="HTH_ArsR_DNA-bd_dom"/>
</dbReference>
<dbReference type="InterPro" id="IPR036390">
    <property type="entry name" value="WH_DNA-bd_sf"/>
</dbReference>
<evidence type="ECO:0000259" key="4">
    <source>
        <dbReference type="PROSITE" id="PS50987"/>
    </source>
</evidence>
<dbReference type="NCBIfam" id="NF033788">
    <property type="entry name" value="HTH_metalloreg"/>
    <property type="match status" value="1"/>
</dbReference>
<dbReference type="InterPro" id="IPR011991">
    <property type="entry name" value="ArsR-like_HTH"/>
</dbReference>
<dbReference type="NCBIfam" id="NF033789">
    <property type="entry name" value="repress_SdpR"/>
    <property type="match status" value="1"/>
</dbReference>
<dbReference type="CDD" id="cd00090">
    <property type="entry name" value="HTH_ARSR"/>
    <property type="match status" value="1"/>
</dbReference>
<dbReference type="InterPro" id="IPR051081">
    <property type="entry name" value="HTH_MetalResp_TranReg"/>
</dbReference>
<dbReference type="Proteomes" id="UP000295184">
    <property type="component" value="Unassembled WGS sequence"/>
</dbReference>
<keyword evidence="2 5" id="KW-0238">DNA-binding</keyword>
<dbReference type="SMART" id="SM00418">
    <property type="entry name" value="HTH_ARSR"/>
    <property type="match status" value="1"/>
</dbReference>
<comment type="caution">
    <text evidence="5">The sequence shown here is derived from an EMBL/GenBank/DDBJ whole genome shotgun (WGS) entry which is preliminary data.</text>
</comment>
<dbReference type="AlphaFoldDB" id="A0A4R1R5A1"/>
<dbReference type="PANTHER" id="PTHR33154">
    <property type="entry name" value="TRANSCRIPTIONAL REGULATOR, ARSR FAMILY"/>
    <property type="match status" value="1"/>
</dbReference>
<dbReference type="InterPro" id="IPR036388">
    <property type="entry name" value="WH-like_DNA-bd_sf"/>
</dbReference>
<gene>
    <name evidence="5" type="ORF">EDD77_10314</name>
</gene>
<dbReference type="Gene3D" id="1.10.10.10">
    <property type="entry name" value="Winged helix-like DNA-binding domain superfamily/Winged helix DNA-binding domain"/>
    <property type="match status" value="1"/>
</dbReference>
<dbReference type="PRINTS" id="PR00778">
    <property type="entry name" value="HTHARSR"/>
</dbReference>
<dbReference type="SUPFAM" id="SSF46785">
    <property type="entry name" value="Winged helix' DNA-binding domain"/>
    <property type="match status" value="1"/>
</dbReference>
<name>A0A4R1R5A1_9FIRM</name>
<protein>
    <submittedName>
        <fullName evidence="5">DNA-binding transcriptional ArsR family regulator</fullName>
    </submittedName>
</protein>
<keyword evidence="3" id="KW-0804">Transcription</keyword>
<evidence type="ECO:0000256" key="2">
    <source>
        <dbReference type="ARBA" id="ARBA00023125"/>
    </source>
</evidence>
<dbReference type="PANTHER" id="PTHR33154:SF33">
    <property type="entry name" value="TRANSCRIPTIONAL REPRESSOR SDPR"/>
    <property type="match status" value="1"/>
</dbReference>
<dbReference type="RefSeq" id="WP_058962861.1">
    <property type="nucleotide sequence ID" value="NZ_CABKVM010000011.1"/>
</dbReference>
<feature type="domain" description="HTH arsR-type" evidence="4">
    <location>
        <begin position="1"/>
        <end position="87"/>
    </location>
</feature>
<evidence type="ECO:0000313" key="5">
    <source>
        <dbReference type="EMBL" id="TCL60693.1"/>
    </source>
</evidence>
<accession>A0A4R1R5A1</accession>
<dbReference type="PROSITE" id="PS50987">
    <property type="entry name" value="HTH_ARSR_2"/>
    <property type="match status" value="1"/>
</dbReference>
<evidence type="ECO:0000256" key="3">
    <source>
        <dbReference type="ARBA" id="ARBA00023163"/>
    </source>
</evidence>
<keyword evidence="1" id="KW-0805">Transcription regulation</keyword>
<sequence length="93" mass="10345">MGDAFKALADPTRRHILELLSGGEMTAGDIAAQFQMAKPSISHHLSILKAAGLVTDERRGQNIVYCLNLTVFQELMKWFYDMGFARGGENDEQ</sequence>
<dbReference type="InterPro" id="IPR047796">
    <property type="entry name" value="SdpR-like_repress"/>
</dbReference>
<proteinExistence type="predicted"/>
<dbReference type="EMBL" id="SLUM01000003">
    <property type="protein sequence ID" value="TCL60693.1"/>
    <property type="molecule type" value="Genomic_DNA"/>
</dbReference>
<evidence type="ECO:0000313" key="6">
    <source>
        <dbReference type="Proteomes" id="UP000295184"/>
    </source>
</evidence>